<evidence type="ECO:0000313" key="2">
    <source>
        <dbReference type="Proteomes" id="UP000887159"/>
    </source>
</evidence>
<accession>A0A8X6WCS0</accession>
<evidence type="ECO:0000313" key="1">
    <source>
        <dbReference type="EMBL" id="GFY31851.1"/>
    </source>
</evidence>
<protein>
    <submittedName>
        <fullName evidence="1">Uncharacterized protein</fullName>
    </submittedName>
</protein>
<reference evidence="1" key="1">
    <citation type="submission" date="2020-08" db="EMBL/GenBank/DDBJ databases">
        <title>Multicomponent nature underlies the extraordinary mechanical properties of spider dragline silk.</title>
        <authorList>
            <person name="Kono N."/>
            <person name="Nakamura H."/>
            <person name="Mori M."/>
            <person name="Yoshida Y."/>
            <person name="Ohtoshi R."/>
            <person name="Malay A.D."/>
            <person name="Moran D.A.P."/>
            <person name="Tomita M."/>
            <person name="Numata K."/>
            <person name="Arakawa K."/>
        </authorList>
    </citation>
    <scope>NUCLEOTIDE SEQUENCE</scope>
</reference>
<proteinExistence type="predicted"/>
<dbReference type="Proteomes" id="UP000887159">
    <property type="component" value="Unassembled WGS sequence"/>
</dbReference>
<organism evidence="1 2">
    <name type="scientific">Trichonephila clavipes</name>
    <name type="common">Golden silk orbweaver</name>
    <name type="synonym">Nephila clavipes</name>
    <dbReference type="NCBI Taxonomy" id="2585209"/>
    <lineage>
        <taxon>Eukaryota</taxon>
        <taxon>Metazoa</taxon>
        <taxon>Ecdysozoa</taxon>
        <taxon>Arthropoda</taxon>
        <taxon>Chelicerata</taxon>
        <taxon>Arachnida</taxon>
        <taxon>Araneae</taxon>
        <taxon>Araneomorphae</taxon>
        <taxon>Entelegynae</taxon>
        <taxon>Araneoidea</taxon>
        <taxon>Nephilidae</taxon>
        <taxon>Trichonephila</taxon>
    </lineage>
</organism>
<keyword evidence="2" id="KW-1185">Reference proteome</keyword>
<sequence length="148" mass="16985">MTTARVWRRIGQRSDPAFIVERHTAISQGVTVWGSNFLGHTIIFSGPSRHFDSSQIRGRYFNARLCYPCYQVAQVPFINRIMLVHILRDSPNNVFKDMTSYHGLPGHQIFSPIEHVWTLGRQLQPSRYRRINCADAKTMAGSSTRGHK</sequence>
<comment type="caution">
    <text evidence="1">The sequence shown here is derived from an EMBL/GenBank/DDBJ whole genome shotgun (WGS) entry which is preliminary data.</text>
</comment>
<dbReference type="AlphaFoldDB" id="A0A8X6WCS0"/>
<dbReference type="EMBL" id="BMAU01021400">
    <property type="protein sequence ID" value="GFY31851.1"/>
    <property type="molecule type" value="Genomic_DNA"/>
</dbReference>
<gene>
    <name evidence="1" type="ORF">TNCV_4201591</name>
</gene>
<name>A0A8X6WCS0_TRICX</name>